<accession>A0A1B7N3N1</accession>
<dbReference type="InterPro" id="IPR036397">
    <property type="entry name" value="RNaseH_sf"/>
</dbReference>
<feature type="region of interest" description="Disordered" evidence="1">
    <location>
        <begin position="68"/>
        <end position="87"/>
    </location>
</feature>
<evidence type="ECO:0000313" key="2">
    <source>
        <dbReference type="EMBL" id="OAX39442.1"/>
    </source>
</evidence>
<evidence type="ECO:0000256" key="1">
    <source>
        <dbReference type="SAM" id="MobiDB-lite"/>
    </source>
</evidence>
<dbReference type="STRING" id="1314800.A0A1B7N3N1"/>
<dbReference type="Proteomes" id="UP000092154">
    <property type="component" value="Unassembled WGS sequence"/>
</dbReference>
<name>A0A1B7N3N1_9AGAM</name>
<dbReference type="OrthoDB" id="2449121at2759"/>
<dbReference type="AlphaFoldDB" id="A0A1B7N3N1"/>
<dbReference type="EMBL" id="KV448249">
    <property type="protein sequence ID" value="OAX39442.1"/>
    <property type="molecule type" value="Genomic_DNA"/>
</dbReference>
<dbReference type="InParanoid" id="A0A1B7N3N1"/>
<evidence type="ECO:0000313" key="3">
    <source>
        <dbReference type="Proteomes" id="UP000092154"/>
    </source>
</evidence>
<reference evidence="2 3" key="1">
    <citation type="submission" date="2016-06" db="EMBL/GenBank/DDBJ databases">
        <title>Comparative genomics of the ectomycorrhizal sister species Rhizopogon vinicolor and Rhizopogon vesiculosus (Basidiomycota: Boletales) reveals a divergence of the mating type B locus.</title>
        <authorList>
            <consortium name="DOE Joint Genome Institute"/>
            <person name="Mujic A.B."/>
            <person name="Kuo A."/>
            <person name="Tritt A."/>
            <person name="Lipzen A."/>
            <person name="Chen C."/>
            <person name="Johnson J."/>
            <person name="Sharma A."/>
            <person name="Barry K."/>
            <person name="Grigoriev I.V."/>
            <person name="Spatafora J.W."/>
        </authorList>
    </citation>
    <scope>NUCLEOTIDE SEQUENCE [LARGE SCALE GENOMIC DNA]</scope>
    <source>
        <strain evidence="2 3">AM-OR11-026</strain>
    </source>
</reference>
<dbReference type="GO" id="GO:0003676">
    <property type="term" value="F:nucleic acid binding"/>
    <property type="evidence" value="ECO:0007669"/>
    <property type="project" value="InterPro"/>
</dbReference>
<keyword evidence="3" id="KW-1185">Reference proteome</keyword>
<proteinExistence type="predicted"/>
<dbReference type="Gene3D" id="3.30.420.10">
    <property type="entry name" value="Ribonuclease H-like superfamily/Ribonuclease H"/>
    <property type="match status" value="1"/>
</dbReference>
<sequence>MGSHVCIFLPKFHCELNFIEFFWGRVKKYLRDNCDGSFETLKANLPKALESVQALPTKEAQLQVQQFSSTKYNNKSHRRIPETVAQP</sequence>
<protein>
    <recommendedName>
        <fullName evidence="4">Tc1-like transposase DDE domain-containing protein</fullName>
    </recommendedName>
</protein>
<organism evidence="2 3">
    <name type="scientific">Rhizopogon vinicolor AM-OR11-026</name>
    <dbReference type="NCBI Taxonomy" id="1314800"/>
    <lineage>
        <taxon>Eukaryota</taxon>
        <taxon>Fungi</taxon>
        <taxon>Dikarya</taxon>
        <taxon>Basidiomycota</taxon>
        <taxon>Agaricomycotina</taxon>
        <taxon>Agaricomycetes</taxon>
        <taxon>Agaricomycetidae</taxon>
        <taxon>Boletales</taxon>
        <taxon>Suillineae</taxon>
        <taxon>Rhizopogonaceae</taxon>
        <taxon>Rhizopogon</taxon>
    </lineage>
</organism>
<evidence type="ECO:0008006" key="4">
    <source>
        <dbReference type="Google" id="ProtNLM"/>
    </source>
</evidence>
<gene>
    <name evidence="2" type="ORF">K503DRAFT_849509</name>
</gene>